<dbReference type="RefSeq" id="WP_123927017.1">
    <property type="nucleotide sequence ID" value="NZ_RKRE01000001.1"/>
</dbReference>
<dbReference type="EMBL" id="RKRE01000001">
    <property type="protein sequence ID" value="RPF49495.1"/>
    <property type="molecule type" value="Genomic_DNA"/>
</dbReference>
<dbReference type="AlphaFoldDB" id="A0A3N5BUD6"/>
<proteinExistence type="predicted"/>
<evidence type="ECO:0000313" key="1">
    <source>
        <dbReference type="EMBL" id="RPF49495.1"/>
    </source>
</evidence>
<organism evidence="1 2">
    <name type="scientific">Thermodesulfitimonas autotrophica</name>
    <dbReference type="NCBI Taxonomy" id="1894989"/>
    <lineage>
        <taxon>Bacteria</taxon>
        <taxon>Bacillati</taxon>
        <taxon>Bacillota</taxon>
        <taxon>Clostridia</taxon>
        <taxon>Thermoanaerobacterales</taxon>
        <taxon>Thermoanaerobacteraceae</taxon>
        <taxon>Thermodesulfitimonas</taxon>
    </lineage>
</organism>
<comment type="caution">
    <text evidence="1">The sequence shown here is derived from an EMBL/GenBank/DDBJ whole genome shotgun (WGS) entry which is preliminary data.</text>
</comment>
<accession>A0A3N5BUD6</accession>
<protein>
    <submittedName>
        <fullName evidence="1">Uncharacterized protein</fullName>
    </submittedName>
</protein>
<reference evidence="1 2" key="1">
    <citation type="submission" date="2018-11" db="EMBL/GenBank/DDBJ databases">
        <title>Genomic Encyclopedia of Type Strains, Phase IV (KMG-IV): sequencing the most valuable type-strain genomes for metagenomic binning, comparative biology and taxonomic classification.</title>
        <authorList>
            <person name="Goeker M."/>
        </authorList>
    </citation>
    <scope>NUCLEOTIDE SEQUENCE [LARGE SCALE GENOMIC DNA]</scope>
    <source>
        <strain evidence="1 2">DSM 102936</strain>
    </source>
</reference>
<evidence type="ECO:0000313" key="2">
    <source>
        <dbReference type="Proteomes" id="UP000282654"/>
    </source>
</evidence>
<gene>
    <name evidence="1" type="ORF">EDD75_0311</name>
</gene>
<keyword evidence="2" id="KW-1185">Reference proteome</keyword>
<sequence length="68" mass="7816">MLYCTGEKELFLISARRRIEARLRKLLQEDPPAEAVNAALAELERMIDFCFSDEAVDQAVQHGFRYAV</sequence>
<dbReference type="Proteomes" id="UP000282654">
    <property type="component" value="Unassembled WGS sequence"/>
</dbReference>
<name>A0A3N5BUD6_9THEO</name>